<keyword evidence="2" id="KW-1185">Reference proteome</keyword>
<dbReference type="EMBL" id="JACEEZ010002913">
    <property type="protein sequence ID" value="KAG0727864.1"/>
    <property type="molecule type" value="Genomic_DNA"/>
</dbReference>
<evidence type="ECO:0000313" key="1">
    <source>
        <dbReference type="EMBL" id="KAG0727864.1"/>
    </source>
</evidence>
<evidence type="ECO:0000313" key="2">
    <source>
        <dbReference type="Proteomes" id="UP000770661"/>
    </source>
</evidence>
<organism evidence="1 2">
    <name type="scientific">Chionoecetes opilio</name>
    <name type="common">Atlantic snow crab</name>
    <name type="synonym">Cancer opilio</name>
    <dbReference type="NCBI Taxonomy" id="41210"/>
    <lineage>
        <taxon>Eukaryota</taxon>
        <taxon>Metazoa</taxon>
        <taxon>Ecdysozoa</taxon>
        <taxon>Arthropoda</taxon>
        <taxon>Crustacea</taxon>
        <taxon>Multicrustacea</taxon>
        <taxon>Malacostraca</taxon>
        <taxon>Eumalacostraca</taxon>
        <taxon>Eucarida</taxon>
        <taxon>Decapoda</taxon>
        <taxon>Pleocyemata</taxon>
        <taxon>Brachyura</taxon>
        <taxon>Eubrachyura</taxon>
        <taxon>Majoidea</taxon>
        <taxon>Majidae</taxon>
        <taxon>Chionoecetes</taxon>
    </lineage>
</organism>
<dbReference type="AlphaFoldDB" id="A0A8J5D075"/>
<dbReference type="SUPFAM" id="SSF52266">
    <property type="entry name" value="SGNH hydrolase"/>
    <property type="match status" value="1"/>
</dbReference>
<proteinExistence type="predicted"/>
<sequence length="122" mass="13750">MTMVRRAPIRIIRDSMMKHAPRQVKCSFQGSGCTALGGAKIQQVKKRVQKDCKDMEDGMLVIQGGGNELENIGCEATVKEVVEAVKAVEEKKMCVVVVGVLRRPRENTQYENLRKETNKRIF</sequence>
<protein>
    <submittedName>
        <fullName evidence="1">Uncharacterized protein</fullName>
    </submittedName>
</protein>
<gene>
    <name evidence="1" type="ORF">GWK47_033733</name>
</gene>
<reference evidence="1" key="1">
    <citation type="submission" date="2020-07" db="EMBL/GenBank/DDBJ databases">
        <title>The High-quality genome of the commercially important snow crab, Chionoecetes opilio.</title>
        <authorList>
            <person name="Jeong J.-H."/>
            <person name="Ryu S."/>
        </authorList>
    </citation>
    <scope>NUCLEOTIDE SEQUENCE</scope>
    <source>
        <strain evidence="1">MADBK_172401_WGS</strain>
        <tissue evidence="1">Digestive gland</tissue>
    </source>
</reference>
<accession>A0A8J5D075</accession>
<dbReference type="OrthoDB" id="6380254at2759"/>
<dbReference type="Proteomes" id="UP000770661">
    <property type="component" value="Unassembled WGS sequence"/>
</dbReference>
<name>A0A8J5D075_CHIOP</name>
<comment type="caution">
    <text evidence="1">The sequence shown here is derived from an EMBL/GenBank/DDBJ whole genome shotgun (WGS) entry which is preliminary data.</text>
</comment>